<keyword evidence="2" id="KW-1185">Reference proteome</keyword>
<comment type="caution">
    <text evidence="1">The sequence shown here is derived from an EMBL/GenBank/DDBJ whole genome shotgun (WGS) entry which is preliminary data.</text>
</comment>
<sequence>MATGIKRYQGMIFATLFFGYACYGYNRKSVTFVLPALLANGLRKDEAGAILSSQNLAYAGSKFLFGVLSDRVSSRLMFAAGLLMSAVFTIVLAAAASVSAEVIAVLWFLNGCAQGCGWPSLIKVLQQWFLQAQFGTLYGVLSASANISLTVAPFLSSYLMLTYNWRVSVGFTGVICAIMGLLSLFTIVNKPNDVGLKVALKSATTREQQEQELTSSAATTVNLLSSPFIWLLSASYLTMFFARTGAADWGQIYIIEDLKQTQFAANAFMSCIEGGGFLGGILAGYITDWMILWHASKGGACGASPRVPVSVVLTAGAAVAFHVFSYSITEHSSELLIGVIGLALGGCLYGAMAIFGVVASECVPVHLSGTSHAIVAFGGSLGGVISGFPLSLVAEYYSWSAVFLLLEIISFLTAFALFAGMNFDSRVRAPAAKKDVAVVVAVPVPALVDADKPDALPTEKQPPSGLDEPS</sequence>
<protein>
    <submittedName>
        <fullName evidence="1">Uncharacterized protein</fullName>
    </submittedName>
</protein>
<gene>
    <name evidence="1" type="ORF">HPB49_000765</name>
</gene>
<proteinExistence type="predicted"/>
<dbReference type="EMBL" id="CM023480">
    <property type="protein sequence ID" value="KAH7970184.1"/>
    <property type="molecule type" value="Genomic_DNA"/>
</dbReference>
<evidence type="ECO:0000313" key="2">
    <source>
        <dbReference type="Proteomes" id="UP000821865"/>
    </source>
</evidence>
<evidence type="ECO:0000313" key="1">
    <source>
        <dbReference type="EMBL" id="KAH7970184.1"/>
    </source>
</evidence>
<dbReference type="Proteomes" id="UP000821865">
    <property type="component" value="Chromosome 11"/>
</dbReference>
<accession>A0ACB8DHX2</accession>
<reference evidence="1" key="1">
    <citation type="submission" date="2020-05" db="EMBL/GenBank/DDBJ databases">
        <title>Large-scale comparative analyses of tick genomes elucidate their genetic diversity and vector capacities.</title>
        <authorList>
            <person name="Jia N."/>
            <person name="Wang J."/>
            <person name="Shi W."/>
            <person name="Du L."/>
            <person name="Sun Y."/>
            <person name="Zhan W."/>
            <person name="Jiang J."/>
            <person name="Wang Q."/>
            <person name="Zhang B."/>
            <person name="Ji P."/>
            <person name="Sakyi L.B."/>
            <person name="Cui X."/>
            <person name="Yuan T."/>
            <person name="Jiang B."/>
            <person name="Yang W."/>
            <person name="Lam T.T.-Y."/>
            <person name="Chang Q."/>
            <person name="Ding S."/>
            <person name="Wang X."/>
            <person name="Zhu J."/>
            <person name="Ruan X."/>
            <person name="Zhao L."/>
            <person name="Wei J."/>
            <person name="Que T."/>
            <person name="Du C."/>
            <person name="Cheng J."/>
            <person name="Dai P."/>
            <person name="Han X."/>
            <person name="Huang E."/>
            <person name="Gao Y."/>
            <person name="Liu J."/>
            <person name="Shao H."/>
            <person name="Ye R."/>
            <person name="Li L."/>
            <person name="Wei W."/>
            <person name="Wang X."/>
            <person name="Wang C."/>
            <person name="Yang T."/>
            <person name="Huo Q."/>
            <person name="Li W."/>
            <person name="Guo W."/>
            <person name="Chen H."/>
            <person name="Zhou L."/>
            <person name="Ni X."/>
            <person name="Tian J."/>
            <person name="Zhou Y."/>
            <person name="Sheng Y."/>
            <person name="Liu T."/>
            <person name="Pan Y."/>
            <person name="Xia L."/>
            <person name="Li J."/>
            <person name="Zhao F."/>
            <person name="Cao W."/>
        </authorList>
    </citation>
    <scope>NUCLEOTIDE SEQUENCE</scope>
    <source>
        <strain evidence="1">Dsil-2018</strain>
    </source>
</reference>
<organism evidence="1 2">
    <name type="scientific">Dermacentor silvarum</name>
    <name type="common">Tick</name>
    <dbReference type="NCBI Taxonomy" id="543639"/>
    <lineage>
        <taxon>Eukaryota</taxon>
        <taxon>Metazoa</taxon>
        <taxon>Ecdysozoa</taxon>
        <taxon>Arthropoda</taxon>
        <taxon>Chelicerata</taxon>
        <taxon>Arachnida</taxon>
        <taxon>Acari</taxon>
        <taxon>Parasitiformes</taxon>
        <taxon>Ixodida</taxon>
        <taxon>Ixodoidea</taxon>
        <taxon>Ixodidae</taxon>
        <taxon>Rhipicephalinae</taxon>
        <taxon>Dermacentor</taxon>
    </lineage>
</organism>
<name>A0ACB8DHX2_DERSI</name>